<dbReference type="AlphaFoldDB" id="E7QXM7"/>
<sequence>MENFDGREYRRVVHRLAGKVRERVGSGMSMRSALYRSVGECIGNLWNRDVSLRVCELSEQDPEIEMVTEIVAEDETETHADYEVFVRAMAFSVLEQDVREAVENTVSVERETDPGANGRELGG</sequence>
<keyword evidence="5" id="KW-1185">Reference proteome</keyword>
<dbReference type="EMBL" id="FRAN01000005">
    <property type="protein sequence ID" value="SHL19192.1"/>
    <property type="molecule type" value="Genomic_DNA"/>
</dbReference>
<accession>E7QXM7</accession>
<dbReference type="OrthoDB" id="246920at2157"/>
<reference evidence="3" key="2">
    <citation type="submission" date="2016-11" db="EMBL/GenBank/DDBJ databases">
        <authorList>
            <person name="Jaros S."/>
            <person name="Januszkiewicz K."/>
            <person name="Wedrychowicz H."/>
        </authorList>
    </citation>
    <scope>NUCLEOTIDE SEQUENCE [LARGE SCALE GENOMIC DNA]</scope>
    <source>
        <strain evidence="3">DX253</strain>
    </source>
</reference>
<organism evidence="2 4">
    <name type="scientific">Haladaptatus paucihalophilus DX253</name>
    <dbReference type="NCBI Taxonomy" id="797209"/>
    <lineage>
        <taxon>Archaea</taxon>
        <taxon>Methanobacteriati</taxon>
        <taxon>Methanobacteriota</taxon>
        <taxon>Stenosarchaea group</taxon>
        <taxon>Halobacteria</taxon>
        <taxon>Halobacteriales</taxon>
        <taxon>Haladaptataceae</taxon>
        <taxon>Haladaptatus</taxon>
    </lineage>
</organism>
<reference evidence="5" key="3">
    <citation type="submission" date="2016-11" db="EMBL/GenBank/DDBJ databases">
        <authorList>
            <person name="Varghese N."/>
            <person name="Submissions S."/>
        </authorList>
    </citation>
    <scope>NUCLEOTIDE SEQUENCE [LARGE SCALE GENOMIC DNA]</scope>
    <source>
        <strain evidence="5">DX253</strain>
    </source>
</reference>
<dbReference type="Proteomes" id="UP000184203">
    <property type="component" value="Unassembled WGS sequence"/>
</dbReference>
<dbReference type="STRING" id="797209.GCA_000376445_03608"/>
<protein>
    <submittedName>
        <fullName evidence="2">Uncharacterized protein</fullName>
    </submittedName>
</protein>
<evidence type="ECO:0000256" key="1">
    <source>
        <dbReference type="SAM" id="MobiDB-lite"/>
    </source>
</evidence>
<dbReference type="EMBL" id="AEMG01000021">
    <property type="protein sequence ID" value="EFW90712.1"/>
    <property type="molecule type" value="Genomic_DNA"/>
</dbReference>
<feature type="region of interest" description="Disordered" evidence="1">
    <location>
        <begin position="104"/>
        <end position="123"/>
    </location>
</feature>
<name>E7QXM7_HALPU</name>
<evidence type="ECO:0000313" key="4">
    <source>
        <dbReference type="Proteomes" id="UP000003751"/>
    </source>
</evidence>
<dbReference type="PATRIC" id="fig|797209.4.peg.3492"/>
<dbReference type="RefSeq" id="WP_007982118.1">
    <property type="nucleotide sequence ID" value="NZ_AEMG01000021.1"/>
</dbReference>
<evidence type="ECO:0000313" key="3">
    <source>
        <dbReference type="EMBL" id="SHL19192.1"/>
    </source>
</evidence>
<evidence type="ECO:0000313" key="2">
    <source>
        <dbReference type="EMBL" id="EFW90712.1"/>
    </source>
</evidence>
<proteinExistence type="predicted"/>
<feature type="compositionally biased region" description="Basic and acidic residues" evidence="1">
    <location>
        <begin position="104"/>
        <end position="113"/>
    </location>
</feature>
<evidence type="ECO:0000313" key="5">
    <source>
        <dbReference type="Proteomes" id="UP000184203"/>
    </source>
</evidence>
<dbReference type="Proteomes" id="UP000003751">
    <property type="component" value="Unassembled WGS sequence"/>
</dbReference>
<reference evidence="2 4" key="1">
    <citation type="journal article" date="2014" name="ISME J.">
        <title>Trehalose/2-sulfotrehalose biosynthesis and glycine-betaine uptake are widely spread mechanisms for osmoadaptation in the Halobacteriales.</title>
        <authorList>
            <person name="Youssef N.H."/>
            <person name="Savage-Ashlock K.N."/>
            <person name="McCully A.L."/>
            <person name="Luedtke B."/>
            <person name="Shaw E.I."/>
            <person name="Hoff W.D."/>
            <person name="Elshahed M.S."/>
        </authorList>
    </citation>
    <scope>NUCLEOTIDE SEQUENCE [LARGE SCALE GENOMIC DNA]</scope>
    <source>
        <strain evidence="2 4">DX253</strain>
    </source>
</reference>
<gene>
    <name evidence="3" type="ORF">SAMN05444342_3201</name>
    <name evidence="2" type="ORF">ZOD2009_17830</name>
</gene>